<proteinExistence type="predicted"/>
<protein>
    <submittedName>
        <fullName evidence="1">Uncharacterized protein</fullName>
    </submittedName>
</protein>
<keyword evidence="2" id="KW-1185">Reference proteome</keyword>
<name>A0A1G6P0Y0_9GAMM</name>
<dbReference type="Proteomes" id="UP000199467">
    <property type="component" value="Unassembled WGS sequence"/>
</dbReference>
<reference evidence="2" key="1">
    <citation type="submission" date="2016-10" db="EMBL/GenBank/DDBJ databases">
        <authorList>
            <person name="Varghese N."/>
            <person name="Submissions S."/>
        </authorList>
    </citation>
    <scope>NUCLEOTIDE SEQUENCE [LARGE SCALE GENOMIC DNA]</scope>
    <source>
        <strain evidence="2">DSM 26382</strain>
    </source>
</reference>
<evidence type="ECO:0000313" key="1">
    <source>
        <dbReference type="EMBL" id="SDC73107.1"/>
    </source>
</evidence>
<dbReference type="AlphaFoldDB" id="A0A1G6P0Y0"/>
<organism evidence="1 2">
    <name type="scientific">Ectopseudomonas chengduensis</name>
    <dbReference type="NCBI Taxonomy" id="489632"/>
    <lineage>
        <taxon>Bacteria</taxon>
        <taxon>Pseudomonadati</taxon>
        <taxon>Pseudomonadota</taxon>
        <taxon>Gammaproteobacteria</taxon>
        <taxon>Pseudomonadales</taxon>
        <taxon>Pseudomonadaceae</taxon>
        <taxon>Ectopseudomonas</taxon>
    </lineage>
</organism>
<evidence type="ECO:0000313" key="2">
    <source>
        <dbReference type="Proteomes" id="UP000199467"/>
    </source>
</evidence>
<dbReference type="RefSeq" id="WP_090336607.1">
    <property type="nucleotide sequence ID" value="NZ_FMZQ01000006.1"/>
</dbReference>
<accession>A0A1G6P0Y0</accession>
<gene>
    <name evidence="1" type="ORF">SAMN05216576_10617</name>
</gene>
<dbReference type="EMBL" id="FMZQ01000006">
    <property type="protein sequence ID" value="SDC73107.1"/>
    <property type="molecule type" value="Genomic_DNA"/>
</dbReference>
<sequence>MNRTVKEAAQVLGIAESQLRAHLRSINALNRDGTLAARHIGGGKLFMDPRVTTIKRIGIRKHYAPLMVTEAGIDWLAKQLGIEITEVPAKDSAA</sequence>